<dbReference type="EMBL" id="JACVVK020000226">
    <property type="protein sequence ID" value="KAK7483459.1"/>
    <property type="molecule type" value="Genomic_DNA"/>
</dbReference>
<gene>
    <name evidence="1" type="ORF">BaRGS_00025258</name>
</gene>
<evidence type="ECO:0000313" key="1">
    <source>
        <dbReference type="EMBL" id="KAK7483459.1"/>
    </source>
</evidence>
<keyword evidence="2" id="KW-1185">Reference proteome</keyword>
<reference evidence="1 2" key="1">
    <citation type="journal article" date="2023" name="Sci. Data">
        <title>Genome assembly of the Korean intertidal mud-creeper Batillaria attramentaria.</title>
        <authorList>
            <person name="Patra A.K."/>
            <person name="Ho P.T."/>
            <person name="Jun S."/>
            <person name="Lee S.J."/>
            <person name="Kim Y."/>
            <person name="Won Y.J."/>
        </authorList>
    </citation>
    <scope>NUCLEOTIDE SEQUENCE [LARGE SCALE GENOMIC DNA]</scope>
    <source>
        <strain evidence="1">Wonlab-2016</strain>
    </source>
</reference>
<accession>A0ABD0K8L9</accession>
<dbReference type="AlphaFoldDB" id="A0ABD0K8L9"/>
<comment type="caution">
    <text evidence="1">The sequence shown here is derived from an EMBL/GenBank/DDBJ whole genome shotgun (WGS) entry which is preliminary data.</text>
</comment>
<feature type="non-terminal residue" evidence="1">
    <location>
        <position position="1"/>
    </location>
</feature>
<sequence>IPTFPAAPTVPTGSATRRGGVVSLDLSPVAEVVGGELKPGVPTCLIHTHSFFVTHGNTPFCVYCF</sequence>
<evidence type="ECO:0000313" key="2">
    <source>
        <dbReference type="Proteomes" id="UP001519460"/>
    </source>
</evidence>
<protein>
    <submittedName>
        <fullName evidence="1">Uncharacterized protein</fullName>
    </submittedName>
</protein>
<name>A0ABD0K8L9_9CAEN</name>
<organism evidence="1 2">
    <name type="scientific">Batillaria attramentaria</name>
    <dbReference type="NCBI Taxonomy" id="370345"/>
    <lineage>
        <taxon>Eukaryota</taxon>
        <taxon>Metazoa</taxon>
        <taxon>Spiralia</taxon>
        <taxon>Lophotrochozoa</taxon>
        <taxon>Mollusca</taxon>
        <taxon>Gastropoda</taxon>
        <taxon>Caenogastropoda</taxon>
        <taxon>Sorbeoconcha</taxon>
        <taxon>Cerithioidea</taxon>
        <taxon>Batillariidae</taxon>
        <taxon>Batillaria</taxon>
    </lineage>
</organism>
<proteinExistence type="predicted"/>
<dbReference type="Proteomes" id="UP001519460">
    <property type="component" value="Unassembled WGS sequence"/>
</dbReference>